<dbReference type="GO" id="GO:0004467">
    <property type="term" value="F:long-chain fatty acid-CoA ligase activity"/>
    <property type="evidence" value="ECO:0007669"/>
    <property type="project" value="TreeGrafter"/>
</dbReference>
<evidence type="ECO:0000256" key="1">
    <source>
        <dbReference type="ARBA" id="ARBA00004275"/>
    </source>
</evidence>
<dbReference type="SUPFAM" id="SSF56801">
    <property type="entry name" value="Acetyl-CoA synthetase-like"/>
    <property type="match status" value="1"/>
</dbReference>
<keyword evidence="5" id="KW-0560">Oxidoreductase</keyword>
<dbReference type="InterPro" id="IPR025110">
    <property type="entry name" value="AMP-bd_C"/>
</dbReference>
<evidence type="ECO:0000313" key="7">
    <source>
        <dbReference type="Proteomes" id="UP000002320"/>
    </source>
</evidence>
<keyword evidence="7" id="KW-1185">Reference proteome</keyword>
<dbReference type="GO" id="GO:0046949">
    <property type="term" value="P:fatty-acyl-CoA biosynthetic process"/>
    <property type="evidence" value="ECO:0007669"/>
    <property type="project" value="TreeGrafter"/>
</dbReference>
<keyword evidence="5" id="KW-0503">Monooxygenase</keyword>
<dbReference type="Pfam" id="PF13193">
    <property type="entry name" value="AMP-binding_C"/>
    <property type="match status" value="1"/>
</dbReference>
<dbReference type="InterPro" id="IPR000873">
    <property type="entry name" value="AMP-dep_synth/lig_dom"/>
</dbReference>
<name>B0X011_CULQU</name>
<dbReference type="InParanoid" id="B0X011"/>
<evidence type="ECO:0000313" key="5">
    <source>
        <dbReference type="EMBL" id="EDS37886.1"/>
    </source>
</evidence>
<dbReference type="InterPro" id="IPR020845">
    <property type="entry name" value="AMP-binding_CS"/>
</dbReference>
<dbReference type="Gene3D" id="3.30.300.30">
    <property type="match status" value="1"/>
</dbReference>
<reference evidence="5" key="1">
    <citation type="submission" date="2007-03" db="EMBL/GenBank/DDBJ databases">
        <title>Annotation of Culex pipiens quinquefasciatus.</title>
        <authorList>
            <consortium name="The Broad Institute Genome Sequencing Platform"/>
            <person name="Atkinson P.W."/>
            <person name="Hemingway J."/>
            <person name="Christensen B.M."/>
            <person name="Higgs S."/>
            <person name="Kodira C."/>
            <person name="Hannick L."/>
            <person name="Megy K."/>
            <person name="O'Leary S."/>
            <person name="Pearson M."/>
            <person name="Haas B.J."/>
            <person name="Mauceli E."/>
            <person name="Wortman J.R."/>
            <person name="Lee N.H."/>
            <person name="Guigo R."/>
            <person name="Stanke M."/>
            <person name="Alvarado L."/>
            <person name="Amedeo P."/>
            <person name="Antoine C.H."/>
            <person name="Arensburger P."/>
            <person name="Bidwell S.L."/>
            <person name="Crawford M."/>
            <person name="Camaro F."/>
            <person name="Devon K."/>
            <person name="Engels R."/>
            <person name="Hammond M."/>
            <person name="Howarth C."/>
            <person name="Koehrsen M."/>
            <person name="Lawson D."/>
            <person name="Montgomery P."/>
            <person name="Nene V."/>
            <person name="Nusbaum C."/>
            <person name="Puiu D."/>
            <person name="Romero-Severson J."/>
            <person name="Severson D.W."/>
            <person name="Shumway M."/>
            <person name="Sisk P."/>
            <person name="Stolte C."/>
            <person name="Zeng Q."/>
            <person name="Eisenstadt E."/>
            <person name="Fraser-Liggett C."/>
            <person name="Strausberg R."/>
            <person name="Galagan J."/>
            <person name="Birren B."/>
            <person name="Collins F.H."/>
        </authorList>
    </citation>
    <scope>NUCLEOTIDE SEQUENCE [LARGE SCALE GENOMIC DNA]</scope>
    <source>
        <strain evidence="5">JHB</strain>
    </source>
</reference>
<evidence type="ECO:0000313" key="6">
    <source>
        <dbReference type="EnsemblMetazoa" id="CPIJ012907-PA"/>
    </source>
</evidence>
<dbReference type="PANTHER" id="PTHR24096:SF353">
    <property type="entry name" value="GH16244P-RELATED"/>
    <property type="match status" value="1"/>
</dbReference>
<dbReference type="VEuPathDB" id="VectorBase:CPIJ012907"/>
<evidence type="ECO:0000259" key="4">
    <source>
        <dbReference type="Pfam" id="PF13193"/>
    </source>
</evidence>
<comment type="subcellular location">
    <subcellularLocation>
        <location evidence="1">Peroxisome</location>
    </subcellularLocation>
</comment>
<keyword evidence="2" id="KW-0576">Peroxisome</keyword>
<feature type="domain" description="AMP-binding enzyme C-terminal" evidence="4">
    <location>
        <begin position="449"/>
        <end position="525"/>
    </location>
</feature>
<dbReference type="Gene3D" id="3.40.50.12780">
    <property type="entry name" value="N-terminal domain of ligase-like"/>
    <property type="match status" value="1"/>
</dbReference>
<dbReference type="AlphaFoldDB" id="B0X011"/>
<dbReference type="FunFam" id="3.40.50.12780:FF:000025">
    <property type="entry name" value="luciferin 4-monooxygenase"/>
    <property type="match status" value="1"/>
</dbReference>
<feature type="domain" description="AMP-dependent synthetase/ligase" evidence="3">
    <location>
        <begin position="38"/>
        <end position="397"/>
    </location>
</feature>
<dbReference type="OrthoDB" id="10253869at2759"/>
<dbReference type="STRING" id="7176.B0X011"/>
<dbReference type="OMA" id="PCRQETV"/>
<dbReference type="KEGG" id="cqu:CpipJ_CPIJ012907"/>
<dbReference type="GO" id="GO:0005777">
    <property type="term" value="C:peroxisome"/>
    <property type="evidence" value="ECO:0007669"/>
    <property type="project" value="UniProtKB-SubCell"/>
</dbReference>
<protein>
    <submittedName>
        <fullName evidence="5 6">Luciferin 4-monooxygenase</fullName>
    </submittedName>
</protein>
<dbReference type="EMBL" id="DS232224">
    <property type="protein sequence ID" value="EDS37886.1"/>
    <property type="molecule type" value="Genomic_DNA"/>
</dbReference>
<evidence type="ECO:0000256" key="2">
    <source>
        <dbReference type="ARBA" id="ARBA00023140"/>
    </source>
</evidence>
<dbReference type="GO" id="GO:0004497">
    <property type="term" value="F:monooxygenase activity"/>
    <property type="evidence" value="ECO:0007669"/>
    <property type="project" value="UniProtKB-KW"/>
</dbReference>
<dbReference type="Proteomes" id="UP000002320">
    <property type="component" value="Unassembled WGS sequence"/>
</dbReference>
<reference evidence="6" key="2">
    <citation type="submission" date="2021-02" db="UniProtKB">
        <authorList>
            <consortium name="EnsemblMetazoa"/>
        </authorList>
    </citation>
    <scope>IDENTIFICATION</scope>
    <source>
        <strain evidence="6">JHB</strain>
    </source>
</reference>
<sequence length="541" mass="59617">MNPTYDRGTKVWSGPHQPPILNPEASFGQTLFAMMGLNPDKVIQIDVDTGRSMTCGEMRLRAIRAAQNLTALRLGQGDMVSMACANSENLVPMALGLLINGMPFNPLAPGYGLDDMAHMMEITQPKLVFCDANNYELTMKAVELSVKIKPLIYVFESDMENVNKAEDLLKETGLISEDNRLSNFRPPYLGDSRKQLGIVMCSSGTTGLPKGVCLNHAQLIAISATLLGFKFECMLNFSPIYWSSGLFTMLTSLLACSTRLVTRSPFNADLCFDLLEKYPVDLIYTPPSYANMLIVHPRLKSVNWTHMKAWVFGGSFLSPKVRDSIAAKLPNGVTTNYYGNSEIGGFAGDLVKQKPHSVGTLLTNIKAKVVDDDGEVLSNGEQGELLVKFCEDFSGYYNNSKASAESVDADGWFRTGDIAYFDEEGFLFLVDRKKDLLKYRNYQIAPADLEGLIGKIDGVAQVCVVGLPDEDESSDKVTAVVVKADGSNLTEEKLLEIVHGTVADYKKLRGGVYFVSEIPLTSTGKPLRRKLRNDLIERLKM</sequence>
<organism>
    <name type="scientific">Culex quinquefasciatus</name>
    <name type="common">Southern house mosquito</name>
    <name type="synonym">Culex pungens</name>
    <dbReference type="NCBI Taxonomy" id="7176"/>
    <lineage>
        <taxon>Eukaryota</taxon>
        <taxon>Metazoa</taxon>
        <taxon>Ecdysozoa</taxon>
        <taxon>Arthropoda</taxon>
        <taxon>Hexapoda</taxon>
        <taxon>Insecta</taxon>
        <taxon>Pterygota</taxon>
        <taxon>Neoptera</taxon>
        <taxon>Endopterygota</taxon>
        <taxon>Diptera</taxon>
        <taxon>Nematocera</taxon>
        <taxon>Culicoidea</taxon>
        <taxon>Culicidae</taxon>
        <taxon>Culicinae</taxon>
        <taxon>Culicini</taxon>
        <taxon>Culex</taxon>
        <taxon>Culex</taxon>
    </lineage>
</organism>
<gene>
    <name evidence="6" type="primary">6045662</name>
    <name evidence="5" type="ORF">CpipJ_CPIJ012907</name>
</gene>
<dbReference type="Pfam" id="PF00501">
    <property type="entry name" value="AMP-binding"/>
    <property type="match status" value="1"/>
</dbReference>
<dbReference type="InterPro" id="IPR042099">
    <property type="entry name" value="ANL_N_sf"/>
</dbReference>
<dbReference type="PANTHER" id="PTHR24096">
    <property type="entry name" value="LONG-CHAIN-FATTY-ACID--COA LIGASE"/>
    <property type="match status" value="1"/>
</dbReference>
<dbReference type="PROSITE" id="PS00455">
    <property type="entry name" value="AMP_BINDING"/>
    <property type="match status" value="1"/>
</dbReference>
<dbReference type="VEuPathDB" id="VectorBase:CQUJHB005521"/>
<dbReference type="EnsemblMetazoa" id="CPIJ012907-RA">
    <property type="protein sequence ID" value="CPIJ012907-PA"/>
    <property type="gene ID" value="CPIJ012907"/>
</dbReference>
<dbReference type="InterPro" id="IPR045851">
    <property type="entry name" value="AMP-bd_C_sf"/>
</dbReference>
<proteinExistence type="predicted"/>
<dbReference type="eggNOG" id="KOG1176">
    <property type="taxonomic scope" value="Eukaryota"/>
</dbReference>
<evidence type="ECO:0000259" key="3">
    <source>
        <dbReference type="Pfam" id="PF00501"/>
    </source>
</evidence>
<dbReference type="HOGENOM" id="CLU_000022_59_2_1"/>
<accession>B0X011</accession>